<sequence>MTTYGGMQVPIQSSTSADIQGFMPSRALQSHGKANMGVSSCSYSTRTTCSRHHTLSTESQSSFNECVDIGGASERETAATTAAATPPLTLNSIPNLGHTHARNRHSKFHWEAKKWFQGPSVTRFSRESGFSFRVSPSSTGSLTARPCRHSPPSWVTKEEQDELPEFILLRHTELSFVCVGSLVSLLETCCTISHFGGNDRLQQLHDLTASPFHCSSRPHIGLKDYLVKRIFRHGNQCINDAVVALTLLTRFLCVQNTLLASALPGSQTPYHQQQNHHDEHSTKSQDAERSCKILHSKLDARTAAPVTRVCLAVTAAQIGFVEFNYLTAHRLLLTSALLAKKCHGDEHTSIRQWAQLGGISVEELVEAEAAFLQVLGWRVQVTLDEFFATALGISFGDSRLLGKQGQLLPPRGNSATTALFVQHHSMMLLRHAHAHSGRPKGVPRVVNIKQLVNEPNAVEKARQQQRTEDLACCMCPSCGILQCEQNMTGGQALPFGLPGLSDYDRLRTMPHEMLDQASFGFLPLPCSMPVGEVQPHIQRPKNHINPVDSRGSAWHTSAVESTASVHNQGPSVSKQDGGNSPTLRMVTEDVIFAINQRAEAFSGVFRDIATVSAAAAVADDPGKS</sequence>
<gene>
    <name evidence="3" type="primary">LOC34619413</name>
</gene>
<name>A0A6P6RYL5_9EIME</name>
<proteinExistence type="predicted"/>
<dbReference type="OrthoDB" id="347543at2759"/>
<dbReference type="Gene3D" id="1.10.472.10">
    <property type="entry name" value="Cyclin-like"/>
    <property type="match status" value="1"/>
</dbReference>
<dbReference type="Proteomes" id="UP000515125">
    <property type="component" value="Unplaced"/>
</dbReference>
<dbReference type="RefSeq" id="XP_026192589.1">
    <property type="nucleotide sequence ID" value="XM_026336804.1"/>
</dbReference>
<keyword evidence="2" id="KW-1185">Reference proteome</keyword>
<reference evidence="3" key="1">
    <citation type="submission" date="2025-08" db="UniProtKB">
        <authorList>
            <consortium name="RefSeq"/>
        </authorList>
    </citation>
    <scope>IDENTIFICATION</scope>
</reference>
<dbReference type="PANTHER" id="PTHR15615:SF108">
    <property type="entry name" value="PROTEIN CNPPD1"/>
    <property type="match status" value="1"/>
</dbReference>
<evidence type="ECO:0000313" key="3">
    <source>
        <dbReference type="RefSeq" id="XP_026192589.1"/>
    </source>
</evidence>
<dbReference type="GO" id="GO:0019901">
    <property type="term" value="F:protein kinase binding"/>
    <property type="evidence" value="ECO:0007669"/>
    <property type="project" value="InterPro"/>
</dbReference>
<evidence type="ECO:0000313" key="2">
    <source>
        <dbReference type="Proteomes" id="UP000515125"/>
    </source>
</evidence>
<feature type="compositionally biased region" description="Polar residues" evidence="1">
    <location>
        <begin position="554"/>
        <end position="581"/>
    </location>
</feature>
<feature type="region of interest" description="Disordered" evidence="1">
    <location>
        <begin position="546"/>
        <end position="581"/>
    </location>
</feature>
<organism evidence="2 3">
    <name type="scientific">Cyclospora cayetanensis</name>
    <dbReference type="NCBI Taxonomy" id="88456"/>
    <lineage>
        <taxon>Eukaryota</taxon>
        <taxon>Sar</taxon>
        <taxon>Alveolata</taxon>
        <taxon>Apicomplexa</taxon>
        <taxon>Conoidasida</taxon>
        <taxon>Coccidia</taxon>
        <taxon>Eucoccidiorida</taxon>
        <taxon>Eimeriorina</taxon>
        <taxon>Eimeriidae</taxon>
        <taxon>Cyclospora</taxon>
    </lineage>
</organism>
<dbReference type="Pfam" id="PF08613">
    <property type="entry name" value="Cyclin"/>
    <property type="match status" value="1"/>
</dbReference>
<protein>
    <submittedName>
        <fullName evidence="3">Uncharacterized protein LOC34619413</fullName>
    </submittedName>
</protein>
<evidence type="ECO:0000256" key="1">
    <source>
        <dbReference type="SAM" id="MobiDB-lite"/>
    </source>
</evidence>
<dbReference type="InterPro" id="IPR013922">
    <property type="entry name" value="Cyclin_PHO80-like"/>
</dbReference>
<dbReference type="GeneID" id="34619413"/>
<accession>A0A6P6RYL5</accession>
<dbReference type="AlphaFoldDB" id="A0A6P6RYL5"/>
<dbReference type="PANTHER" id="PTHR15615">
    <property type="match status" value="1"/>
</dbReference>